<dbReference type="PANTHER" id="PTHR47969:SF9">
    <property type="entry name" value="KINESIN-LIKE PROTEIN"/>
    <property type="match status" value="1"/>
</dbReference>
<dbReference type="InterPro" id="IPR027417">
    <property type="entry name" value="P-loop_NTPase"/>
</dbReference>
<dbReference type="Pfam" id="PF00225">
    <property type="entry name" value="Kinesin"/>
    <property type="match status" value="1"/>
</dbReference>
<protein>
    <submittedName>
        <fullName evidence="4">Kinesin-like protein kif22</fullName>
    </submittedName>
</protein>
<dbReference type="PROSITE" id="PS50067">
    <property type="entry name" value="KINESIN_MOTOR_2"/>
    <property type="match status" value="1"/>
</dbReference>
<dbReference type="GO" id="GO:0007052">
    <property type="term" value="P:mitotic spindle organization"/>
    <property type="evidence" value="ECO:0007669"/>
    <property type="project" value="TreeGrafter"/>
</dbReference>
<feature type="region of interest" description="Disordered" evidence="2">
    <location>
        <begin position="445"/>
        <end position="470"/>
    </location>
</feature>
<dbReference type="GO" id="GO:0008017">
    <property type="term" value="F:microtubule binding"/>
    <property type="evidence" value="ECO:0007669"/>
    <property type="project" value="InterPro"/>
</dbReference>
<evidence type="ECO:0000256" key="2">
    <source>
        <dbReference type="SAM" id="MobiDB-lite"/>
    </source>
</evidence>
<dbReference type="SMART" id="SM00129">
    <property type="entry name" value="KISc"/>
    <property type="match status" value="1"/>
</dbReference>
<evidence type="ECO:0000313" key="5">
    <source>
        <dbReference type="Proteomes" id="UP000570595"/>
    </source>
</evidence>
<feature type="region of interest" description="Disordered" evidence="2">
    <location>
        <begin position="82"/>
        <end position="107"/>
    </location>
</feature>
<feature type="region of interest" description="Disordered" evidence="2">
    <location>
        <begin position="536"/>
        <end position="569"/>
    </location>
</feature>
<sequence length="569" mass="61093">MPSARSETLCGALADLRGSCFLPEAYGIEGQPGGPVVSGNESGLIPMCVERIFKRVTSDMMVTMSVFEIYQEKVRDLLAQSTDQQHAGAGPGGGGRRGIGSGSQPAMLDRDGGFRDLKMLEDSLGQVTIMGLVEREVTSSGELLQAYEGAISLRAVGSTAINQQSSRSHCTLQIQVQKRQRNVPAGPTIASSGRGRRSGLSFHEQKKVVPMGRIMLVDLAGLEDNRVTGNVGGALRESTAINTSHFALARMLWALKKNRNVPYRNSKLTRLFQNSMEPSIPLPIDYKTISIEDCEGIREEAETAAAAARDREMIDVDDDDDDVDAMSVTYDGSDDPNPSGFLSPHDEQLHIDARPSLHKEERSMCATVEEDESLRDVDIRDECTDTDCAEPVRPSPKKRSRLEGSSALRASAAQLMLNQDVTPKAKNSVPSGAVTRSMAQNMKGMAGAAGGGRSRSLNPAPTRRGAAARRLAGTRSVADIQADRTAAEMETVVKSAVASIVQSIRSKAIEMIEQELLPTIETMAETGIREALAVSNLDGRRTRSSEAPPGTGSGSLDIVVESPMSQHKD</sequence>
<evidence type="ECO:0000259" key="3">
    <source>
        <dbReference type="PROSITE" id="PS50067"/>
    </source>
</evidence>
<dbReference type="Proteomes" id="UP000570595">
    <property type="component" value="Unassembled WGS sequence"/>
</dbReference>
<proteinExistence type="inferred from homology"/>
<organism evidence="4 5">
    <name type="scientific">Perkinsus olseni</name>
    <name type="common">Perkinsus atlanticus</name>
    <dbReference type="NCBI Taxonomy" id="32597"/>
    <lineage>
        <taxon>Eukaryota</taxon>
        <taxon>Sar</taxon>
        <taxon>Alveolata</taxon>
        <taxon>Perkinsozoa</taxon>
        <taxon>Perkinsea</taxon>
        <taxon>Perkinsida</taxon>
        <taxon>Perkinsidae</taxon>
        <taxon>Perkinsus</taxon>
    </lineage>
</organism>
<comment type="similarity">
    <text evidence="1">Belongs to the TRAFAC class myosin-kinesin ATPase superfamily. Kinesin family.</text>
</comment>
<name>A0A7J6LSF6_PEROL</name>
<comment type="caution">
    <text evidence="4">The sequence shown here is derived from an EMBL/GenBank/DDBJ whole genome shotgun (WGS) entry which is preliminary data.</text>
</comment>
<feature type="domain" description="Kinesin motor" evidence="3">
    <location>
        <begin position="1"/>
        <end position="313"/>
    </location>
</feature>
<accession>A0A7J6LSF6</accession>
<dbReference type="GO" id="GO:0005524">
    <property type="term" value="F:ATP binding"/>
    <property type="evidence" value="ECO:0007669"/>
    <property type="project" value="InterPro"/>
</dbReference>
<dbReference type="EMBL" id="JABAHT010000183">
    <property type="protein sequence ID" value="KAF4661930.1"/>
    <property type="molecule type" value="Genomic_DNA"/>
</dbReference>
<dbReference type="InterPro" id="IPR001752">
    <property type="entry name" value="Kinesin_motor_dom"/>
</dbReference>
<comment type="caution">
    <text evidence="1">Lacks conserved residue(s) required for the propagation of feature annotation.</text>
</comment>
<feature type="region of interest" description="Disordered" evidence="2">
    <location>
        <begin position="177"/>
        <end position="197"/>
    </location>
</feature>
<feature type="compositionally biased region" description="Gly residues" evidence="2">
    <location>
        <begin position="89"/>
        <end position="101"/>
    </location>
</feature>
<dbReference type="InterPro" id="IPR036961">
    <property type="entry name" value="Kinesin_motor_dom_sf"/>
</dbReference>
<dbReference type="GO" id="GO:0005875">
    <property type="term" value="C:microtubule associated complex"/>
    <property type="evidence" value="ECO:0007669"/>
    <property type="project" value="TreeGrafter"/>
</dbReference>
<dbReference type="GO" id="GO:0051231">
    <property type="term" value="P:spindle elongation"/>
    <property type="evidence" value="ECO:0007669"/>
    <property type="project" value="TreeGrafter"/>
</dbReference>
<dbReference type="OrthoDB" id="3176171at2759"/>
<gene>
    <name evidence="4" type="primary">KIF22</name>
    <name evidence="4" type="ORF">FOZ61_002850</name>
</gene>
<dbReference type="PRINTS" id="PR00380">
    <property type="entry name" value="KINESINHEAVY"/>
</dbReference>
<dbReference type="SUPFAM" id="SSF52540">
    <property type="entry name" value="P-loop containing nucleoside triphosphate hydrolases"/>
    <property type="match status" value="1"/>
</dbReference>
<reference evidence="4 5" key="1">
    <citation type="submission" date="2020-04" db="EMBL/GenBank/DDBJ databases">
        <title>Perkinsus olseni comparative genomics.</title>
        <authorList>
            <person name="Bogema D.R."/>
        </authorList>
    </citation>
    <scope>NUCLEOTIDE SEQUENCE [LARGE SCALE GENOMIC DNA]</scope>
    <source>
        <strain evidence="4">ATCC PRA-179</strain>
    </source>
</reference>
<dbReference type="Gene3D" id="3.40.850.10">
    <property type="entry name" value="Kinesin motor domain"/>
    <property type="match status" value="1"/>
</dbReference>
<evidence type="ECO:0000313" key="4">
    <source>
        <dbReference type="EMBL" id="KAF4661930.1"/>
    </source>
</evidence>
<dbReference type="GO" id="GO:0007018">
    <property type="term" value="P:microtubule-based movement"/>
    <property type="evidence" value="ECO:0007669"/>
    <property type="project" value="InterPro"/>
</dbReference>
<dbReference type="AlphaFoldDB" id="A0A7J6LSF6"/>
<evidence type="ECO:0000256" key="1">
    <source>
        <dbReference type="PROSITE-ProRule" id="PRU00283"/>
    </source>
</evidence>
<feature type="compositionally biased region" description="Low complexity" evidence="2">
    <location>
        <begin position="459"/>
        <end position="470"/>
    </location>
</feature>
<dbReference type="InterPro" id="IPR027640">
    <property type="entry name" value="Kinesin-like_fam"/>
</dbReference>
<dbReference type="PANTHER" id="PTHR47969">
    <property type="entry name" value="CHROMOSOME-ASSOCIATED KINESIN KIF4A-RELATED"/>
    <property type="match status" value="1"/>
</dbReference>
<dbReference type="GO" id="GO:0003777">
    <property type="term" value="F:microtubule motor activity"/>
    <property type="evidence" value="ECO:0007669"/>
    <property type="project" value="InterPro"/>
</dbReference>
<feature type="region of interest" description="Disordered" evidence="2">
    <location>
        <begin position="318"/>
        <end position="344"/>
    </location>
</feature>